<organism evidence="1 2">
    <name type="scientific">Novipirellula aureliae</name>
    <dbReference type="NCBI Taxonomy" id="2527966"/>
    <lineage>
        <taxon>Bacteria</taxon>
        <taxon>Pseudomonadati</taxon>
        <taxon>Planctomycetota</taxon>
        <taxon>Planctomycetia</taxon>
        <taxon>Pirellulales</taxon>
        <taxon>Pirellulaceae</taxon>
        <taxon>Novipirellula</taxon>
    </lineage>
</organism>
<protein>
    <submittedName>
        <fullName evidence="1">Uncharacterized protein</fullName>
    </submittedName>
</protein>
<sequence length="108" mass="12061">MVSNNAVQGEHFFNGTMTLLSERHDYFEELTAISRGLGVATSMKTDEKPISTPKETWLLHVASLGETRLLGMLRVSERLAYLGCCESRRDSPTWDVVSLGETRLLGML</sequence>
<reference evidence="1 2" key="1">
    <citation type="submission" date="2019-02" db="EMBL/GenBank/DDBJ databases">
        <title>Deep-cultivation of Planctomycetes and their phenomic and genomic characterization uncovers novel biology.</title>
        <authorList>
            <person name="Wiegand S."/>
            <person name="Jogler M."/>
            <person name="Boedeker C."/>
            <person name="Pinto D."/>
            <person name="Vollmers J."/>
            <person name="Rivas-Marin E."/>
            <person name="Kohn T."/>
            <person name="Peeters S.H."/>
            <person name="Heuer A."/>
            <person name="Rast P."/>
            <person name="Oberbeckmann S."/>
            <person name="Bunk B."/>
            <person name="Jeske O."/>
            <person name="Meyerdierks A."/>
            <person name="Storesund J.E."/>
            <person name="Kallscheuer N."/>
            <person name="Luecker S."/>
            <person name="Lage O.M."/>
            <person name="Pohl T."/>
            <person name="Merkel B.J."/>
            <person name="Hornburger P."/>
            <person name="Mueller R.-W."/>
            <person name="Bruemmer F."/>
            <person name="Labrenz M."/>
            <person name="Spormann A.M."/>
            <person name="Op Den Camp H."/>
            <person name="Overmann J."/>
            <person name="Amann R."/>
            <person name="Jetten M.S.M."/>
            <person name="Mascher T."/>
            <person name="Medema M.H."/>
            <person name="Devos D.P."/>
            <person name="Kaster A.-K."/>
            <person name="Ovreas L."/>
            <person name="Rohde M."/>
            <person name="Galperin M.Y."/>
            <person name="Jogler C."/>
        </authorList>
    </citation>
    <scope>NUCLEOTIDE SEQUENCE [LARGE SCALE GENOMIC DNA]</scope>
    <source>
        <strain evidence="1 2">Q31b</strain>
    </source>
</reference>
<accession>A0A5C6DSX5</accession>
<evidence type="ECO:0000313" key="1">
    <source>
        <dbReference type="EMBL" id="TWU37849.1"/>
    </source>
</evidence>
<gene>
    <name evidence="1" type="ORF">Q31b_46380</name>
</gene>
<proteinExistence type="predicted"/>
<dbReference type="EMBL" id="SJPY01000007">
    <property type="protein sequence ID" value="TWU37849.1"/>
    <property type="molecule type" value="Genomic_DNA"/>
</dbReference>
<dbReference type="AlphaFoldDB" id="A0A5C6DSX5"/>
<keyword evidence="2" id="KW-1185">Reference proteome</keyword>
<dbReference type="RefSeq" id="WP_146601775.1">
    <property type="nucleotide sequence ID" value="NZ_SJPY01000007.1"/>
</dbReference>
<comment type="caution">
    <text evidence="1">The sequence shown here is derived from an EMBL/GenBank/DDBJ whole genome shotgun (WGS) entry which is preliminary data.</text>
</comment>
<dbReference type="Proteomes" id="UP000315471">
    <property type="component" value="Unassembled WGS sequence"/>
</dbReference>
<name>A0A5C6DSX5_9BACT</name>
<evidence type="ECO:0000313" key="2">
    <source>
        <dbReference type="Proteomes" id="UP000315471"/>
    </source>
</evidence>